<protein>
    <submittedName>
        <fullName evidence="2">Uncharacterized protein</fullName>
    </submittedName>
</protein>
<evidence type="ECO:0000256" key="1">
    <source>
        <dbReference type="SAM" id="SignalP"/>
    </source>
</evidence>
<evidence type="ECO:0000313" key="3">
    <source>
        <dbReference type="Proteomes" id="UP001415857"/>
    </source>
</evidence>
<comment type="caution">
    <text evidence="2">The sequence shown here is derived from an EMBL/GenBank/DDBJ whole genome shotgun (WGS) entry which is preliminary data.</text>
</comment>
<sequence length="119" mass="13392">MCLEVMFMCWVTTVITATTPMFGDPFLLKTLSEDLSHVILDLQMIDSMTIGSDEAEVVETLYKWGCFLKGCTINMDGVCCSCAFLSKILIYQLAMLIRSIIINLVIHVYPYAFKRSSGE</sequence>
<feature type="signal peptide" evidence="1">
    <location>
        <begin position="1"/>
        <end position="17"/>
    </location>
</feature>
<name>A0AAP0R730_LIQFO</name>
<feature type="chain" id="PRO_5042891161" evidence="1">
    <location>
        <begin position="18"/>
        <end position="119"/>
    </location>
</feature>
<keyword evidence="1" id="KW-0732">Signal</keyword>
<gene>
    <name evidence="2" type="ORF">L1049_025982</name>
</gene>
<reference evidence="2 3" key="1">
    <citation type="journal article" date="2024" name="Plant J.">
        <title>Genome sequences and population genomics reveal climatic adaptation and genomic divergence between two closely related sweetgum species.</title>
        <authorList>
            <person name="Xu W.Q."/>
            <person name="Ren C.Q."/>
            <person name="Zhang X.Y."/>
            <person name="Comes H.P."/>
            <person name="Liu X.H."/>
            <person name="Li Y.G."/>
            <person name="Kettle C.J."/>
            <person name="Jalonen R."/>
            <person name="Gaisberger H."/>
            <person name="Ma Y.Z."/>
            <person name="Qiu Y.X."/>
        </authorList>
    </citation>
    <scope>NUCLEOTIDE SEQUENCE [LARGE SCALE GENOMIC DNA]</scope>
    <source>
        <strain evidence="2">Hangzhou</strain>
    </source>
</reference>
<dbReference type="Proteomes" id="UP001415857">
    <property type="component" value="Unassembled WGS sequence"/>
</dbReference>
<keyword evidence="3" id="KW-1185">Reference proteome</keyword>
<organism evidence="2 3">
    <name type="scientific">Liquidambar formosana</name>
    <name type="common">Formosan gum</name>
    <dbReference type="NCBI Taxonomy" id="63359"/>
    <lineage>
        <taxon>Eukaryota</taxon>
        <taxon>Viridiplantae</taxon>
        <taxon>Streptophyta</taxon>
        <taxon>Embryophyta</taxon>
        <taxon>Tracheophyta</taxon>
        <taxon>Spermatophyta</taxon>
        <taxon>Magnoliopsida</taxon>
        <taxon>eudicotyledons</taxon>
        <taxon>Gunneridae</taxon>
        <taxon>Pentapetalae</taxon>
        <taxon>Saxifragales</taxon>
        <taxon>Altingiaceae</taxon>
        <taxon>Liquidambar</taxon>
    </lineage>
</organism>
<dbReference type="EMBL" id="JBBPBK010000014">
    <property type="protein sequence ID" value="KAK9270403.1"/>
    <property type="molecule type" value="Genomic_DNA"/>
</dbReference>
<accession>A0AAP0R730</accession>
<proteinExistence type="predicted"/>
<dbReference type="AlphaFoldDB" id="A0AAP0R730"/>
<evidence type="ECO:0000313" key="2">
    <source>
        <dbReference type="EMBL" id="KAK9270403.1"/>
    </source>
</evidence>